<evidence type="ECO:0000313" key="2">
    <source>
        <dbReference type="EMBL" id="GMN32794.1"/>
    </source>
</evidence>
<sequence length="70" mass="7349">MPFPQPLSPPTTNDHSSSSPSSLQPDFTLSPLPSFSLTLPNSPPNPTNRGSPISLPEATPCFSNSGTAIW</sequence>
<evidence type="ECO:0000256" key="1">
    <source>
        <dbReference type="SAM" id="MobiDB-lite"/>
    </source>
</evidence>
<organism evidence="2 3">
    <name type="scientific">Ficus carica</name>
    <name type="common">Common fig</name>
    <dbReference type="NCBI Taxonomy" id="3494"/>
    <lineage>
        <taxon>Eukaryota</taxon>
        <taxon>Viridiplantae</taxon>
        <taxon>Streptophyta</taxon>
        <taxon>Embryophyta</taxon>
        <taxon>Tracheophyta</taxon>
        <taxon>Spermatophyta</taxon>
        <taxon>Magnoliopsida</taxon>
        <taxon>eudicotyledons</taxon>
        <taxon>Gunneridae</taxon>
        <taxon>Pentapetalae</taxon>
        <taxon>rosids</taxon>
        <taxon>fabids</taxon>
        <taxon>Rosales</taxon>
        <taxon>Moraceae</taxon>
        <taxon>Ficeae</taxon>
        <taxon>Ficus</taxon>
    </lineage>
</organism>
<feature type="region of interest" description="Disordered" evidence="1">
    <location>
        <begin position="1"/>
        <end position="70"/>
    </location>
</feature>
<dbReference type="AlphaFoldDB" id="A0AA87ZGK9"/>
<keyword evidence="3" id="KW-1185">Reference proteome</keyword>
<protein>
    <submittedName>
        <fullName evidence="2">Uncharacterized protein</fullName>
    </submittedName>
</protein>
<gene>
    <name evidence="2" type="ORF">TIFTF001_003834</name>
</gene>
<reference evidence="2" key="1">
    <citation type="submission" date="2023-07" db="EMBL/GenBank/DDBJ databases">
        <title>draft genome sequence of fig (Ficus carica).</title>
        <authorList>
            <person name="Takahashi T."/>
            <person name="Nishimura K."/>
        </authorList>
    </citation>
    <scope>NUCLEOTIDE SEQUENCE</scope>
</reference>
<proteinExistence type="predicted"/>
<comment type="caution">
    <text evidence="2">The sequence shown here is derived from an EMBL/GenBank/DDBJ whole genome shotgun (WGS) entry which is preliminary data.</text>
</comment>
<feature type="compositionally biased region" description="Low complexity" evidence="1">
    <location>
        <begin position="16"/>
        <end position="40"/>
    </location>
</feature>
<accession>A0AA87ZGK9</accession>
<dbReference type="EMBL" id="BTGU01000003">
    <property type="protein sequence ID" value="GMN32794.1"/>
    <property type="molecule type" value="Genomic_DNA"/>
</dbReference>
<evidence type="ECO:0000313" key="3">
    <source>
        <dbReference type="Proteomes" id="UP001187192"/>
    </source>
</evidence>
<name>A0AA87ZGK9_FICCA</name>
<dbReference type="Proteomes" id="UP001187192">
    <property type="component" value="Unassembled WGS sequence"/>
</dbReference>
<feature type="compositionally biased region" description="Polar residues" evidence="1">
    <location>
        <begin position="61"/>
        <end position="70"/>
    </location>
</feature>